<dbReference type="EMBL" id="JAVDUM010000008">
    <property type="protein sequence ID" value="MDR6867503.1"/>
    <property type="molecule type" value="Genomic_DNA"/>
</dbReference>
<comment type="caution">
    <text evidence="1">The sequence shown here is derived from an EMBL/GenBank/DDBJ whole genome shotgun (WGS) entry which is preliminary data.</text>
</comment>
<keyword evidence="2" id="KW-1185">Reference proteome</keyword>
<accession>A0ABU1SEZ5</accession>
<sequence length="88" mass="9805">MPTTNPRTHITHTPQVVHALDVARARWPEEGRESALILRLLEEGAKAIEESDAYAEERRNARIRALAGAHSDSYGAGYLEEVRGGWPE</sequence>
<dbReference type="Proteomes" id="UP001259347">
    <property type="component" value="Unassembled WGS sequence"/>
</dbReference>
<evidence type="ECO:0008006" key="3">
    <source>
        <dbReference type="Google" id="ProtNLM"/>
    </source>
</evidence>
<evidence type="ECO:0000313" key="1">
    <source>
        <dbReference type="EMBL" id="MDR6867503.1"/>
    </source>
</evidence>
<organism evidence="1 2">
    <name type="scientific">Microbacterium resistens</name>
    <dbReference type="NCBI Taxonomy" id="156977"/>
    <lineage>
        <taxon>Bacteria</taxon>
        <taxon>Bacillati</taxon>
        <taxon>Actinomycetota</taxon>
        <taxon>Actinomycetes</taxon>
        <taxon>Micrococcales</taxon>
        <taxon>Microbacteriaceae</taxon>
        <taxon>Microbacterium</taxon>
    </lineage>
</organism>
<name>A0ABU1SEZ5_9MICO</name>
<proteinExistence type="predicted"/>
<protein>
    <recommendedName>
        <fullName evidence="3">CopG family transcriptional regulator</fullName>
    </recommendedName>
</protein>
<dbReference type="RefSeq" id="WP_310020361.1">
    <property type="nucleotide sequence ID" value="NZ_JAVDUM010000008.1"/>
</dbReference>
<gene>
    <name evidence="1" type="ORF">J2Y69_002106</name>
</gene>
<evidence type="ECO:0000313" key="2">
    <source>
        <dbReference type="Proteomes" id="UP001259347"/>
    </source>
</evidence>
<reference evidence="1 2" key="1">
    <citation type="submission" date="2023-07" db="EMBL/GenBank/DDBJ databases">
        <title>Sorghum-associated microbial communities from plants grown in Nebraska, USA.</title>
        <authorList>
            <person name="Schachtman D."/>
        </authorList>
    </citation>
    <scope>NUCLEOTIDE SEQUENCE [LARGE SCALE GENOMIC DNA]</scope>
    <source>
        <strain evidence="1 2">2980</strain>
    </source>
</reference>